<dbReference type="PANTHER" id="PTHR41523:SF8">
    <property type="entry name" value="ETHYLENE RESPONSE SENSOR PROTEIN"/>
    <property type="match status" value="1"/>
</dbReference>
<feature type="domain" description="PAS" evidence="17">
    <location>
        <begin position="467"/>
        <end position="538"/>
    </location>
</feature>
<dbReference type="Proteomes" id="UP001593940">
    <property type="component" value="Unassembled WGS sequence"/>
</dbReference>
<feature type="domain" description="PAS" evidence="17">
    <location>
        <begin position="339"/>
        <end position="410"/>
    </location>
</feature>
<keyword evidence="15" id="KW-0843">Virulence</keyword>
<evidence type="ECO:0000256" key="5">
    <source>
        <dbReference type="ARBA" id="ARBA00022553"/>
    </source>
</evidence>
<reference evidence="19 20" key="1">
    <citation type="submission" date="2024-09" db="EMBL/GenBank/DDBJ databases">
        <title>Nodulacao em especies de Leguminosae Basais da Amazonia e Caracterizacao dos Rizobios e Bacterias Associadas aos Nodulos.</title>
        <authorList>
            <person name="Jambeiro I.C.A."/>
            <person name="Lopes I.S."/>
            <person name="Aguiar E.R.G.R."/>
            <person name="Santos A.F.J."/>
            <person name="Dos Santos J.M.F."/>
            <person name="Gross E."/>
        </authorList>
    </citation>
    <scope>NUCLEOTIDE SEQUENCE [LARGE SCALE GENOMIC DNA]</scope>
    <source>
        <strain evidence="19 20">BRUESC1165</strain>
    </source>
</reference>
<organism evidence="19 20">
    <name type="scientific">Microvirga arabica</name>
    <dbReference type="NCBI Taxonomy" id="1128671"/>
    <lineage>
        <taxon>Bacteria</taxon>
        <taxon>Pseudomonadati</taxon>
        <taxon>Pseudomonadota</taxon>
        <taxon>Alphaproteobacteria</taxon>
        <taxon>Hyphomicrobiales</taxon>
        <taxon>Methylobacteriaceae</taxon>
        <taxon>Microvirga</taxon>
    </lineage>
</organism>
<dbReference type="PANTHER" id="PTHR41523">
    <property type="entry name" value="TWO-COMPONENT SYSTEM SENSOR PROTEIN"/>
    <property type="match status" value="1"/>
</dbReference>
<dbReference type="InterPro" id="IPR013767">
    <property type="entry name" value="PAS_fold"/>
</dbReference>
<keyword evidence="13" id="KW-0067">ATP-binding</keyword>
<feature type="domain" description="PAS" evidence="17">
    <location>
        <begin position="592"/>
        <end position="647"/>
    </location>
</feature>
<evidence type="ECO:0000256" key="9">
    <source>
        <dbReference type="ARBA" id="ARBA00022679"/>
    </source>
</evidence>
<dbReference type="InterPro" id="IPR013655">
    <property type="entry name" value="PAS_fold_3"/>
</dbReference>
<dbReference type="InterPro" id="IPR000014">
    <property type="entry name" value="PAS"/>
</dbReference>
<dbReference type="SMART" id="SM00065">
    <property type="entry name" value="GAF"/>
    <property type="match status" value="1"/>
</dbReference>
<keyword evidence="8" id="KW-0288">FMN</keyword>
<protein>
    <recommendedName>
        <fullName evidence="3">Blue-light-activated histidine kinase</fullName>
        <ecNumber evidence="2">2.7.13.3</ecNumber>
    </recommendedName>
</protein>
<dbReference type="SMART" id="SM00086">
    <property type="entry name" value="PAC"/>
    <property type="match status" value="4"/>
</dbReference>
<dbReference type="InterPro" id="IPR036890">
    <property type="entry name" value="HATPase_C_sf"/>
</dbReference>
<feature type="domain" description="PAC" evidence="18">
    <location>
        <begin position="118"/>
        <end position="172"/>
    </location>
</feature>
<evidence type="ECO:0000256" key="11">
    <source>
        <dbReference type="ARBA" id="ARBA00022741"/>
    </source>
</evidence>
<dbReference type="NCBIfam" id="TIGR00229">
    <property type="entry name" value="sensory_box"/>
    <property type="match status" value="3"/>
</dbReference>
<keyword evidence="10" id="KW-0677">Repeat</keyword>
<keyword evidence="12" id="KW-0418">Kinase</keyword>
<dbReference type="InterPro" id="IPR000700">
    <property type="entry name" value="PAS-assoc_C"/>
</dbReference>
<accession>A0ABV6Y5D4</accession>
<dbReference type="SMART" id="SM00091">
    <property type="entry name" value="PAS"/>
    <property type="match status" value="4"/>
</dbReference>
<evidence type="ECO:0000256" key="14">
    <source>
        <dbReference type="ARBA" id="ARBA00022991"/>
    </source>
</evidence>
<dbReference type="InterPro" id="IPR001610">
    <property type="entry name" value="PAC"/>
</dbReference>
<evidence type="ECO:0000256" key="2">
    <source>
        <dbReference type="ARBA" id="ARBA00012438"/>
    </source>
</evidence>
<keyword evidence="4" id="KW-0600">Photoreceptor protein</keyword>
<dbReference type="Gene3D" id="3.30.565.10">
    <property type="entry name" value="Histidine kinase-like ATPase, C-terminal domain"/>
    <property type="match status" value="1"/>
</dbReference>
<evidence type="ECO:0000256" key="16">
    <source>
        <dbReference type="ARBA" id="ARBA00023170"/>
    </source>
</evidence>
<gene>
    <name evidence="19" type="ORF">ACETIH_07115</name>
</gene>
<dbReference type="Gene3D" id="3.30.450.40">
    <property type="match status" value="1"/>
</dbReference>
<evidence type="ECO:0000256" key="13">
    <source>
        <dbReference type="ARBA" id="ARBA00022840"/>
    </source>
</evidence>
<comment type="catalytic activity">
    <reaction evidence="1">
        <text>ATP + protein L-histidine = ADP + protein N-phospho-L-histidine.</text>
        <dbReference type="EC" id="2.7.13.3"/>
    </reaction>
</comment>
<dbReference type="RefSeq" id="WP_377029241.1">
    <property type="nucleotide sequence ID" value="NZ_JBHOMY010000016.1"/>
</dbReference>
<dbReference type="CDD" id="cd00130">
    <property type="entry name" value="PAS"/>
    <property type="match status" value="3"/>
</dbReference>
<dbReference type="SUPFAM" id="SSF55785">
    <property type="entry name" value="PYP-like sensor domain (PAS domain)"/>
    <property type="match status" value="4"/>
</dbReference>
<dbReference type="Gene3D" id="3.30.450.20">
    <property type="entry name" value="PAS domain"/>
    <property type="match status" value="4"/>
</dbReference>
<evidence type="ECO:0000256" key="3">
    <source>
        <dbReference type="ARBA" id="ARBA00021740"/>
    </source>
</evidence>
<evidence type="ECO:0000256" key="15">
    <source>
        <dbReference type="ARBA" id="ARBA00023026"/>
    </source>
</evidence>
<dbReference type="Gene3D" id="2.10.70.100">
    <property type="match status" value="2"/>
</dbReference>
<dbReference type="PROSITE" id="PS50112">
    <property type="entry name" value="PAS"/>
    <property type="match status" value="3"/>
</dbReference>
<dbReference type="InterPro" id="IPR029016">
    <property type="entry name" value="GAF-like_dom_sf"/>
</dbReference>
<evidence type="ECO:0000256" key="8">
    <source>
        <dbReference type="ARBA" id="ARBA00022643"/>
    </source>
</evidence>
<dbReference type="Pfam" id="PF08447">
    <property type="entry name" value="PAS_3"/>
    <property type="match status" value="2"/>
</dbReference>
<keyword evidence="7" id="KW-0285">Flavoprotein</keyword>
<feature type="domain" description="PAC" evidence="18">
    <location>
        <begin position="414"/>
        <end position="466"/>
    </location>
</feature>
<evidence type="ECO:0000259" key="18">
    <source>
        <dbReference type="PROSITE" id="PS50113"/>
    </source>
</evidence>
<evidence type="ECO:0000256" key="7">
    <source>
        <dbReference type="ARBA" id="ARBA00022630"/>
    </source>
</evidence>
<dbReference type="Pfam" id="PF01590">
    <property type="entry name" value="GAF"/>
    <property type="match status" value="1"/>
</dbReference>
<evidence type="ECO:0000313" key="20">
    <source>
        <dbReference type="Proteomes" id="UP001593940"/>
    </source>
</evidence>
<dbReference type="SMART" id="SM00911">
    <property type="entry name" value="HWE_HK"/>
    <property type="match status" value="1"/>
</dbReference>
<dbReference type="Pfam" id="PF00989">
    <property type="entry name" value="PAS"/>
    <property type="match status" value="1"/>
</dbReference>
<dbReference type="InterPro" id="IPR011102">
    <property type="entry name" value="Sig_transdc_His_kinase_HWE"/>
</dbReference>
<name>A0ABV6Y5D4_9HYPH</name>
<evidence type="ECO:0000259" key="17">
    <source>
        <dbReference type="PROSITE" id="PS50112"/>
    </source>
</evidence>
<keyword evidence="14" id="KW-0157">Chromophore</keyword>
<keyword evidence="20" id="KW-1185">Reference proteome</keyword>
<evidence type="ECO:0000313" key="19">
    <source>
        <dbReference type="EMBL" id="MFC1456492.1"/>
    </source>
</evidence>
<dbReference type="InterPro" id="IPR003018">
    <property type="entry name" value="GAF"/>
</dbReference>
<keyword evidence="6" id="KW-0716">Sensory transduction</keyword>
<dbReference type="InterPro" id="IPR035965">
    <property type="entry name" value="PAS-like_dom_sf"/>
</dbReference>
<dbReference type="Pfam" id="PF08448">
    <property type="entry name" value="PAS_4"/>
    <property type="match status" value="1"/>
</dbReference>
<keyword evidence="5" id="KW-0597">Phosphoprotein</keyword>
<dbReference type="InterPro" id="IPR013656">
    <property type="entry name" value="PAS_4"/>
</dbReference>
<dbReference type="SUPFAM" id="SSF55781">
    <property type="entry name" value="GAF domain-like"/>
    <property type="match status" value="1"/>
</dbReference>
<evidence type="ECO:0000256" key="10">
    <source>
        <dbReference type="ARBA" id="ARBA00022737"/>
    </source>
</evidence>
<evidence type="ECO:0000256" key="1">
    <source>
        <dbReference type="ARBA" id="ARBA00000085"/>
    </source>
</evidence>
<keyword evidence="16" id="KW-0675">Receptor</keyword>
<dbReference type="EMBL" id="JBHOMY010000016">
    <property type="protein sequence ID" value="MFC1456492.1"/>
    <property type="molecule type" value="Genomic_DNA"/>
</dbReference>
<keyword evidence="11" id="KW-0547">Nucleotide-binding</keyword>
<sequence length="913" mass="102028">MLPIPAVKSSVSTRHFLSGGQMGAFISGHDWSTTSLDPVGEWPDRLTFLVDVMLASKVPMFLLWGPDRIFIYNDAYIPVLGQKHPWALGRGFFEIWPEVRDQIQPVIDQAYAGQSSYFEDKAVVLHRRGSPEQTYFTFSYSPVHDASGQVAGALCTLQETTSKVQAEHRLELLLTLTDRLRGLTDPLDVINMAAEMLGQHLGVSRVGYGDVDETARYFSTPRNWTDGTVQHHTGTHDLTAFGPEIHSALQQGVPLIVRDAEADLRTSSPGSLAAFANLETRAVVTVSLIKQGRMVAALYVHSREPREWPDAEVRLIQDVAERTWDAVERARAETALRRRESQLRLAIDAGRMAAWTHDAGTDTIITTPELNRLLGYPPEAQIDVTELRSHYYPGDRDRLTAAAMAAIERGENFFEVEYRFYRLDGALRWFLMRAEMDLDRDRRPTRTVGVILDITERKIAEEDLREREEELRTALDAGSLAIFDVDHIAGVIKSSPRLNALYGYPANHRLTVEDIYARFHPDDAEQTRGEFRRLREDASVHQFDWTLRLLLPDGSDRWVNGRGEYIRDEAGRVLRSRGVVMDVTQHRQAEEANARLAAIVASSPDAIMSFDAAGKRIATWNKGAEALFGYIEAEAVGQPVNLLVPPDPVTGAKVKSGAFDQTIAQGNIRFEAKRRRKDGTLLDVSVLATRMTDAAGRVIGAAAIFRDITERKRWEEHQRLLINELNHRVKNTLATVQSVTSQTLRNSRTMEEAQKGVEQRLIALSRAHNILTRENWEGASLTDIVMGAVVPYRHEGENRFQVSGKDVRLFPQMALALAMALHELATNAVKYGALSNETGEVRITWTVNPGADGPHLHLVWAERGGPPVVAPTRRGFGTRLIERSLAQELQGKVQLAFEPAGLVCTLDAPVQRP</sequence>
<comment type="caution">
    <text evidence="19">The sequence shown here is derived from an EMBL/GenBank/DDBJ whole genome shotgun (WGS) entry which is preliminary data.</text>
</comment>
<dbReference type="Pfam" id="PF07536">
    <property type="entry name" value="HWE_HK"/>
    <property type="match status" value="1"/>
</dbReference>
<dbReference type="PROSITE" id="PS50113">
    <property type="entry name" value="PAC"/>
    <property type="match status" value="4"/>
</dbReference>
<feature type="domain" description="PAC" evidence="18">
    <location>
        <begin position="668"/>
        <end position="720"/>
    </location>
</feature>
<evidence type="ECO:0000256" key="12">
    <source>
        <dbReference type="ARBA" id="ARBA00022777"/>
    </source>
</evidence>
<feature type="domain" description="PAC" evidence="18">
    <location>
        <begin position="543"/>
        <end position="595"/>
    </location>
</feature>
<evidence type="ECO:0000256" key="4">
    <source>
        <dbReference type="ARBA" id="ARBA00022543"/>
    </source>
</evidence>
<keyword evidence="9" id="KW-0808">Transferase</keyword>
<evidence type="ECO:0000256" key="6">
    <source>
        <dbReference type="ARBA" id="ARBA00022606"/>
    </source>
</evidence>
<dbReference type="EC" id="2.7.13.3" evidence="2"/>
<proteinExistence type="predicted"/>